<dbReference type="InterPro" id="IPR022893">
    <property type="entry name" value="Shikimate_DH_fam"/>
</dbReference>
<dbReference type="RefSeq" id="WP_042534875.1">
    <property type="nucleotide sequence ID" value="NZ_CDGG01000001.1"/>
</dbReference>
<feature type="binding site" evidence="8">
    <location>
        <position position="103"/>
    </location>
    <ligand>
        <name>shikimate</name>
        <dbReference type="ChEBI" id="CHEBI:36208"/>
    </ligand>
</feature>
<feature type="active site" description="Proton acceptor" evidence="8">
    <location>
        <position position="67"/>
    </location>
</feature>
<dbReference type="GO" id="GO:0005829">
    <property type="term" value="C:cytosol"/>
    <property type="evidence" value="ECO:0007669"/>
    <property type="project" value="TreeGrafter"/>
</dbReference>
<feature type="binding site" evidence="8">
    <location>
        <begin position="154"/>
        <end position="159"/>
    </location>
    <ligand>
        <name>NADP(+)</name>
        <dbReference type="ChEBI" id="CHEBI:58349"/>
    </ligand>
</feature>
<organism evidence="12 13">
    <name type="scientific">Oceanobacillus oncorhynchi</name>
    <dbReference type="NCBI Taxonomy" id="545501"/>
    <lineage>
        <taxon>Bacteria</taxon>
        <taxon>Bacillati</taxon>
        <taxon>Bacillota</taxon>
        <taxon>Bacilli</taxon>
        <taxon>Bacillales</taxon>
        <taxon>Bacillaceae</taxon>
        <taxon>Oceanobacillus</taxon>
    </lineage>
</organism>
<evidence type="ECO:0000256" key="4">
    <source>
        <dbReference type="ARBA" id="ARBA00022857"/>
    </source>
</evidence>
<dbReference type="EC" id="1.1.1.25" evidence="2 8"/>
<feature type="binding site" evidence="8">
    <location>
        <position position="216"/>
    </location>
    <ligand>
        <name>NADP(+)</name>
        <dbReference type="ChEBI" id="CHEBI:58349"/>
    </ligand>
</feature>
<dbReference type="InterPro" id="IPR006151">
    <property type="entry name" value="Shikm_DH/Glu-tRNA_Rdtase"/>
</dbReference>
<proteinExistence type="inferred from homology"/>
<keyword evidence="6 8" id="KW-0057">Aromatic amino acid biosynthesis</keyword>
<dbReference type="PANTHER" id="PTHR21089">
    <property type="entry name" value="SHIKIMATE DEHYDROGENASE"/>
    <property type="match status" value="1"/>
</dbReference>
<dbReference type="GO" id="GO:0009073">
    <property type="term" value="P:aromatic amino acid family biosynthetic process"/>
    <property type="evidence" value="ECO:0007669"/>
    <property type="project" value="UniProtKB-KW"/>
</dbReference>
<comment type="subunit">
    <text evidence="8">Homodimer.</text>
</comment>
<comment type="pathway">
    <text evidence="1 8">Metabolic intermediate biosynthesis; chorismate biosynthesis; chorismate from D-erythrose 4-phosphate and phosphoenolpyruvate: step 4/7.</text>
</comment>
<dbReference type="InterPro" id="IPR041121">
    <property type="entry name" value="SDH_C"/>
</dbReference>
<dbReference type="GO" id="GO:0008652">
    <property type="term" value="P:amino acid biosynthetic process"/>
    <property type="evidence" value="ECO:0007669"/>
    <property type="project" value="UniProtKB-KW"/>
</dbReference>
<dbReference type="SUPFAM" id="SSF53223">
    <property type="entry name" value="Aminoacid dehydrogenase-like, N-terminal domain"/>
    <property type="match status" value="1"/>
</dbReference>
<dbReference type="GO" id="GO:0004764">
    <property type="term" value="F:shikimate 3-dehydrogenase (NADP+) activity"/>
    <property type="evidence" value="ECO:0007669"/>
    <property type="project" value="UniProtKB-UniRule"/>
</dbReference>
<keyword evidence="3 8" id="KW-0028">Amino-acid biosynthesis</keyword>
<name>A0A0A1MXD6_9BACI</name>
<dbReference type="SUPFAM" id="SSF51735">
    <property type="entry name" value="NAD(P)-binding Rossmann-fold domains"/>
    <property type="match status" value="1"/>
</dbReference>
<keyword evidence="13" id="KW-1185">Reference proteome</keyword>
<dbReference type="GO" id="GO:0009423">
    <property type="term" value="P:chorismate biosynthetic process"/>
    <property type="evidence" value="ECO:0007669"/>
    <property type="project" value="UniProtKB-UniRule"/>
</dbReference>
<comment type="similarity">
    <text evidence="8">Belongs to the shikimate dehydrogenase family.</text>
</comment>
<dbReference type="InterPro" id="IPR036291">
    <property type="entry name" value="NAD(P)-bd_dom_sf"/>
</dbReference>
<evidence type="ECO:0000256" key="3">
    <source>
        <dbReference type="ARBA" id="ARBA00022605"/>
    </source>
</evidence>
<evidence type="ECO:0000256" key="1">
    <source>
        <dbReference type="ARBA" id="ARBA00004871"/>
    </source>
</evidence>
<dbReference type="Gene3D" id="3.40.50.10860">
    <property type="entry name" value="Leucine Dehydrogenase, chain A, domain 1"/>
    <property type="match status" value="1"/>
</dbReference>
<feature type="binding site" evidence="8">
    <location>
        <position position="63"/>
    </location>
    <ligand>
        <name>shikimate</name>
        <dbReference type="ChEBI" id="CHEBI:36208"/>
    </ligand>
</feature>
<comment type="catalytic activity">
    <reaction evidence="7 8">
        <text>shikimate + NADP(+) = 3-dehydroshikimate + NADPH + H(+)</text>
        <dbReference type="Rhea" id="RHEA:17737"/>
        <dbReference type="ChEBI" id="CHEBI:15378"/>
        <dbReference type="ChEBI" id="CHEBI:16630"/>
        <dbReference type="ChEBI" id="CHEBI:36208"/>
        <dbReference type="ChEBI" id="CHEBI:57783"/>
        <dbReference type="ChEBI" id="CHEBI:58349"/>
        <dbReference type="EC" id="1.1.1.25"/>
    </reaction>
</comment>
<reference evidence="12 13" key="1">
    <citation type="submission" date="2014-11" db="EMBL/GenBank/DDBJ databases">
        <authorList>
            <person name="Urmite Genomes Urmite Genomes"/>
        </authorList>
    </citation>
    <scope>NUCLEOTIDE SEQUENCE [LARGE SCALE GENOMIC DNA]</scope>
    <source>
        <strain evidence="12 13">Oc5</strain>
    </source>
</reference>
<comment type="function">
    <text evidence="8">Involved in the biosynthesis of the chorismate, which leads to the biosynthesis of aromatic amino acids. Catalyzes the reversible NADPH linked reduction of 3-dehydroshikimate (DHSA) to yield shikimate (SA).</text>
</comment>
<dbReference type="Gene3D" id="3.40.50.720">
    <property type="entry name" value="NAD(P)-binding Rossmann-like Domain"/>
    <property type="match status" value="1"/>
</dbReference>
<dbReference type="PANTHER" id="PTHR21089:SF1">
    <property type="entry name" value="BIFUNCTIONAL 3-DEHYDROQUINATE DEHYDRATASE_SHIKIMATE DEHYDROGENASE, CHLOROPLASTIC"/>
    <property type="match status" value="1"/>
</dbReference>
<dbReference type="InterPro" id="IPR013708">
    <property type="entry name" value="Shikimate_DH-bd_N"/>
</dbReference>
<comment type="caution">
    <text evidence="8">Lacks conserved residue(s) required for the propagation of feature annotation.</text>
</comment>
<accession>A0A0A1MXD6</accession>
<feature type="binding site" evidence="8">
    <location>
        <position position="218"/>
    </location>
    <ligand>
        <name>shikimate</name>
        <dbReference type="ChEBI" id="CHEBI:36208"/>
    </ligand>
</feature>
<dbReference type="GO" id="GO:0050661">
    <property type="term" value="F:NADP binding"/>
    <property type="evidence" value="ECO:0007669"/>
    <property type="project" value="InterPro"/>
</dbReference>
<dbReference type="Pfam" id="PF01488">
    <property type="entry name" value="Shikimate_DH"/>
    <property type="match status" value="1"/>
</dbReference>
<sequence>MSLKLKLIGYPIKHSLSPWIQTSFLERSGLEGSYRLHEIASKEIFGEEMKKLREEEVNGFNITVPYKQTIIPYLDRIDITAERVGAVNTVSLEGNEWVGYNTDGIGYVQALRDKFPDMDRNIDVPILILGAGGAARGIFHGLIQAGYTNLTLANRTKSKCEDIIKGTSASVITLAEAEKNIAAYDVIIQTSSVGMEEAKQIVDLSNLKAGTIVSDIVYQPLVTQFLKQAAEKGGRIHYGHTMLLYQAQKAFEIWTNKNVDVTGMDEEMITKIKGDKADVNQ</sequence>
<dbReference type="STRING" id="545501.BN997_04157"/>
<feature type="binding site" evidence="8">
    <location>
        <position position="239"/>
    </location>
    <ligand>
        <name>NADP(+)</name>
        <dbReference type="ChEBI" id="CHEBI:58349"/>
    </ligand>
</feature>
<evidence type="ECO:0000313" key="13">
    <source>
        <dbReference type="Proteomes" id="UP000040453"/>
    </source>
</evidence>
<dbReference type="UniPathway" id="UPA00053">
    <property type="reaction ID" value="UER00087"/>
</dbReference>
<dbReference type="Pfam" id="PF08501">
    <property type="entry name" value="Shikimate_dh_N"/>
    <property type="match status" value="1"/>
</dbReference>
<evidence type="ECO:0000256" key="5">
    <source>
        <dbReference type="ARBA" id="ARBA00023002"/>
    </source>
</evidence>
<evidence type="ECO:0000313" key="12">
    <source>
        <dbReference type="EMBL" id="CEI84214.1"/>
    </source>
</evidence>
<dbReference type="InterPro" id="IPR011342">
    <property type="entry name" value="Shikimate_DH"/>
</dbReference>
<feature type="domain" description="SDH C-terminal" evidence="11">
    <location>
        <begin position="239"/>
        <end position="267"/>
    </location>
</feature>
<dbReference type="NCBIfam" id="TIGR00507">
    <property type="entry name" value="aroE"/>
    <property type="match status" value="1"/>
</dbReference>
<feature type="binding site" evidence="8">
    <location>
        <position position="88"/>
    </location>
    <ligand>
        <name>shikimate</name>
        <dbReference type="ChEBI" id="CHEBI:36208"/>
    </ligand>
</feature>
<dbReference type="InterPro" id="IPR046346">
    <property type="entry name" value="Aminoacid_DH-like_N_sf"/>
</dbReference>
<dbReference type="Pfam" id="PF18317">
    <property type="entry name" value="SDH_C"/>
    <property type="match status" value="1"/>
</dbReference>
<evidence type="ECO:0000259" key="9">
    <source>
        <dbReference type="Pfam" id="PF01488"/>
    </source>
</evidence>
<dbReference type="CDD" id="cd01065">
    <property type="entry name" value="NAD_bind_Shikimate_DH"/>
    <property type="match status" value="1"/>
</dbReference>
<dbReference type="Proteomes" id="UP000040453">
    <property type="component" value="Unassembled WGS sequence"/>
</dbReference>
<keyword evidence="5 8" id="KW-0560">Oxidoreductase</keyword>
<dbReference type="AlphaFoldDB" id="A0A0A1MXD6"/>
<evidence type="ECO:0000259" key="11">
    <source>
        <dbReference type="Pfam" id="PF18317"/>
    </source>
</evidence>
<evidence type="ECO:0000256" key="2">
    <source>
        <dbReference type="ARBA" id="ARBA00012962"/>
    </source>
</evidence>
<feature type="binding site" evidence="8">
    <location>
        <begin position="130"/>
        <end position="134"/>
    </location>
    <ligand>
        <name>NADP(+)</name>
        <dbReference type="ChEBI" id="CHEBI:58349"/>
    </ligand>
</feature>
<protein>
    <recommendedName>
        <fullName evidence="2 8">Shikimate dehydrogenase (NADP(+))</fullName>
        <shortName evidence="8">SDH</shortName>
        <ecNumber evidence="2 8">1.1.1.25</ecNumber>
    </recommendedName>
</protein>
<evidence type="ECO:0000256" key="6">
    <source>
        <dbReference type="ARBA" id="ARBA00023141"/>
    </source>
</evidence>
<gene>
    <name evidence="12" type="primary">aroE_4</name>
    <name evidence="8" type="synonym">aroE</name>
    <name evidence="12" type="ORF">BN997_04157</name>
</gene>
<evidence type="ECO:0000259" key="10">
    <source>
        <dbReference type="Pfam" id="PF08501"/>
    </source>
</evidence>
<feature type="domain" description="Quinate/shikimate 5-dehydrogenase/glutamyl-tRNA reductase" evidence="9">
    <location>
        <begin position="125"/>
        <end position="191"/>
    </location>
</feature>
<dbReference type="HAMAP" id="MF_00222">
    <property type="entry name" value="Shikimate_DH_AroE"/>
    <property type="match status" value="1"/>
</dbReference>
<feature type="binding site" evidence="8">
    <location>
        <position position="246"/>
    </location>
    <ligand>
        <name>shikimate</name>
        <dbReference type="ChEBI" id="CHEBI:36208"/>
    </ligand>
</feature>
<feature type="binding site" evidence="8">
    <location>
        <begin position="15"/>
        <end position="17"/>
    </location>
    <ligand>
        <name>shikimate</name>
        <dbReference type="ChEBI" id="CHEBI:36208"/>
    </ligand>
</feature>
<evidence type="ECO:0000256" key="7">
    <source>
        <dbReference type="ARBA" id="ARBA00049442"/>
    </source>
</evidence>
<dbReference type="EMBL" id="CDGG01000001">
    <property type="protein sequence ID" value="CEI84214.1"/>
    <property type="molecule type" value="Genomic_DNA"/>
</dbReference>
<evidence type="ECO:0000256" key="8">
    <source>
        <dbReference type="HAMAP-Rule" id="MF_00222"/>
    </source>
</evidence>
<keyword evidence="4 8" id="KW-0521">NADP</keyword>
<feature type="domain" description="Shikimate dehydrogenase substrate binding N-terminal" evidence="10">
    <location>
        <begin position="7"/>
        <end position="90"/>
    </location>
</feature>
<dbReference type="GO" id="GO:0019632">
    <property type="term" value="P:shikimate metabolic process"/>
    <property type="evidence" value="ECO:0007669"/>
    <property type="project" value="InterPro"/>
</dbReference>
<dbReference type="OrthoDB" id="9792692at2"/>